<proteinExistence type="inferred from homology"/>
<dbReference type="GO" id="GO:0019346">
    <property type="term" value="P:transsulfuration"/>
    <property type="evidence" value="ECO:0007669"/>
    <property type="project" value="InterPro"/>
</dbReference>
<protein>
    <submittedName>
        <fullName evidence="9">Cystathionine beta-lyase</fullName>
    </submittedName>
</protein>
<dbReference type="GO" id="GO:0019450">
    <property type="term" value="P:L-cysteine catabolic process to pyruvate"/>
    <property type="evidence" value="ECO:0007669"/>
    <property type="project" value="TreeGrafter"/>
</dbReference>
<reference evidence="9" key="2">
    <citation type="submission" date="2020-09" db="EMBL/GenBank/DDBJ databases">
        <authorList>
            <person name="Sun Q."/>
            <person name="Zhou Y."/>
        </authorList>
    </citation>
    <scope>NUCLEOTIDE SEQUENCE</scope>
    <source>
        <strain evidence="9">CGMCC 1.12921</strain>
    </source>
</reference>
<dbReference type="NCBIfam" id="TIGR01324">
    <property type="entry name" value="cysta_beta_ly_B"/>
    <property type="match status" value="1"/>
</dbReference>
<comment type="catalytic activity">
    <reaction evidence="5">
        <text>L,L-cystathionine + H2O = L-homocysteine + pyruvate + NH4(+)</text>
        <dbReference type="Rhea" id="RHEA:13965"/>
        <dbReference type="ChEBI" id="CHEBI:15361"/>
        <dbReference type="ChEBI" id="CHEBI:15377"/>
        <dbReference type="ChEBI" id="CHEBI:28938"/>
        <dbReference type="ChEBI" id="CHEBI:58161"/>
        <dbReference type="ChEBI" id="CHEBI:58199"/>
    </reaction>
</comment>
<dbReference type="PIRSF" id="PIRSF001434">
    <property type="entry name" value="CGS"/>
    <property type="match status" value="1"/>
</dbReference>
<dbReference type="Gene3D" id="3.40.640.10">
    <property type="entry name" value="Type I PLP-dependent aspartate aminotransferase-like (Major domain)"/>
    <property type="match status" value="1"/>
</dbReference>
<name>A0A8J2V4Q5_9PROT</name>
<evidence type="ECO:0000256" key="7">
    <source>
        <dbReference type="RuleBase" id="RU362118"/>
    </source>
</evidence>
<evidence type="ECO:0000256" key="2">
    <source>
        <dbReference type="ARBA" id="ARBA00009077"/>
    </source>
</evidence>
<dbReference type="GO" id="GO:0030170">
    <property type="term" value="F:pyridoxal phosphate binding"/>
    <property type="evidence" value="ECO:0007669"/>
    <property type="project" value="InterPro"/>
</dbReference>
<keyword evidence="10" id="KW-1185">Reference proteome</keyword>
<evidence type="ECO:0000256" key="3">
    <source>
        <dbReference type="ARBA" id="ARBA00022898"/>
    </source>
</evidence>
<dbReference type="InterPro" id="IPR006233">
    <property type="entry name" value="Cys_b_lyase_bac"/>
</dbReference>
<evidence type="ECO:0000256" key="6">
    <source>
        <dbReference type="PIRSR" id="PIRSR001434-2"/>
    </source>
</evidence>
<evidence type="ECO:0000256" key="1">
    <source>
        <dbReference type="ARBA" id="ARBA00001933"/>
    </source>
</evidence>
<comment type="cofactor">
    <cofactor evidence="1 7">
        <name>pyridoxal 5'-phosphate</name>
        <dbReference type="ChEBI" id="CHEBI:597326"/>
    </cofactor>
</comment>
<organism evidence="9 10">
    <name type="scientific">Aquisalinus flavus</name>
    <dbReference type="NCBI Taxonomy" id="1526572"/>
    <lineage>
        <taxon>Bacteria</taxon>
        <taxon>Pseudomonadati</taxon>
        <taxon>Pseudomonadota</taxon>
        <taxon>Alphaproteobacteria</taxon>
        <taxon>Parvularculales</taxon>
        <taxon>Parvularculaceae</taxon>
        <taxon>Aquisalinus</taxon>
    </lineage>
</organism>
<dbReference type="RefSeq" id="WP_188160207.1">
    <property type="nucleotide sequence ID" value="NZ_BMGH01000001.1"/>
</dbReference>
<dbReference type="InterPro" id="IPR015422">
    <property type="entry name" value="PyrdxlP-dep_Trfase_small"/>
</dbReference>
<dbReference type="AlphaFoldDB" id="A0A8J2V4Q5"/>
<feature type="region of interest" description="Disordered" evidence="8">
    <location>
        <begin position="1"/>
        <end position="30"/>
    </location>
</feature>
<keyword evidence="4" id="KW-0456">Lyase</keyword>
<comment type="caution">
    <text evidence="9">The sequence shown here is derived from an EMBL/GenBank/DDBJ whole genome shotgun (WGS) entry which is preliminary data.</text>
</comment>
<dbReference type="SUPFAM" id="SSF53383">
    <property type="entry name" value="PLP-dependent transferases"/>
    <property type="match status" value="1"/>
</dbReference>
<sequence>MSDGKKKTEATRLASSGRPHQRPSHPVTYPPERASTILFPTYEDFTATEREFFYGRFGTRTHRAFEASIADLEGAAHVYLTPSGLAAVTLCLLAFAEPGSHILVTDSAYDPVRGYCDRFLKRMRVETEYYDPHIAGGIAGLVRDNTAAILAESPGSLTFEIQDIPAIAAAAANAGVPLLVDNTWAASVYFKPLAHGATVSIQAATKYIGGHSDCLLGTIAVNDPSAERKIGNCLRQIGSNASADDVWLAHRGLRTLSARLPVHEANGIALANWLEAREEVVCVMHPALESHPDHALWQRDFTGATGLFGFELPPCSEVQLAAFCNALEHFGMGYSWGGFESLCIPVPVHKYRTVLPRPAPGSERGPLMRIHAGLESADDLILDLERAFAAFAAAG</sequence>
<evidence type="ECO:0000256" key="5">
    <source>
        <dbReference type="ARBA" id="ARBA00047517"/>
    </source>
</evidence>
<dbReference type="Proteomes" id="UP000613582">
    <property type="component" value="Unassembled WGS sequence"/>
</dbReference>
<dbReference type="GO" id="GO:0047804">
    <property type="term" value="F:cysteine-S-conjugate beta-lyase activity"/>
    <property type="evidence" value="ECO:0007669"/>
    <property type="project" value="InterPro"/>
</dbReference>
<dbReference type="Gene3D" id="3.90.1150.10">
    <property type="entry name" value="Aspartate Aminotransferase, domain 1"/>
    <property type="match status" value="1"/>
</dbReference>
<reference evidence="9" key="1">
    <citation type="journal article" date="2014" name="Int. J. Syst. Evol. Microbiol.">
        <title>Complete genome sequence of Corynebacterium casei LMG S-19264T (=DSM 44701T), isolated from a smear-ripened cheese.</title>
        <authorList>
            <consortium name="US DOE Joint Genome Institute (JGI-PGF)"/>
            <person name="Walter F."/>
            <person name="Albersmeier A."/>
            <person name="Kalinowski J."/>
            <person name="Ruckert C."/>
        </authorList>
    </citation>
    <scope>NUCLEOTIDE SEQUENCE</scope>
    <source>
        <strain evidence="9">CGMCC 1.12921</strain>
    </source>
</reference>
<evidence type="ECO:0000313" key="10">
    <source>
        <dbReference type="Proteomes" id="UP000613582"/>
    </source>
</evidence>
<dbReference type="InterPro" id="IPR000277">
    <property type="entry name" value="Cys/Met-Metab_PyrdxlP-dep_enz"/>
</dbReference>
<dbReference type="Pfam" id="PF01053">
    <property type="entry name" value="Cys_Met_Meta_PP"/>
    <property type="match status" value="1"/>
</dbReference>
<keyword evidence="3 6" id="KW-0663">Pyridoxal phosphate</keyword>
<evidence type="ECO:0000256" key="8">
    <source>
        <dbReference type="SAM" id="MobiDB-lite"/>
    </source>
</evidence>
<dbReference type="PANTHER" id="PTHR43500">
    <property type="entry name" value="CYSTATHIONINE BETA-LYASE-RELATED"/>
    <property type="match status" value="1"/>
</dbReference>
<dbReference type="InterPro" id="IPR015421">
    <property type="entry name" value="PyrdxlP-dep_Trfase_major"/>
</dbReference>
<evidence type="ECO:0000313" key="9">
    <source>
        <dbReference type="EMBL" id="GGD03262.1"/>
    </source>
</evidence>
<evidence type="ECO:0000256" key="4">
    <source>
        <dbReference type="ARBA" id="ARBA00023239"/>
    </source>
</evidence>
<feature type="modified residue" description="N6-(pyridoxal phosphate)lysine" evidence="6">
    <location>
        <position position="206"/>
    </location>
</feature>
<dbReference type="EMBL" id="BMGH01000001">
    <property type="protein sequence ID" value="GGD03262.1"/>
    <property type="molecule type" value="Genomic_DNA"/>
</dbReference>
<gene>
    <name evidence="9" type="ORF">GCM10011342_10350</name>
</gene>
<comment type="similarity">
    <text evidence="2 7">Belongs to the trans-sulfuration enzymes family.</text>
</comment>
<dbReference type="InterPro" id="IPR015424">
    <property type="entry name" value="PyrdxlP-dep_Trfase"/>
</dbReference>
<feature type="compositionally biased region" description="Basic and acidic residues" evidence="8">
    <location>
        <begin position="1"/>
        <end position="10"/>
    </location>
</feature>
<dbReference type="PANTHER" id="PTHR43500:SF1">
    <property type="entry name" value="CYSTATHIONINE BETA-LYASE-RELATED"/>
    <property type="match status" value="1"/>
</dbReference>
<accession>A0A8J2V4Q5</accession>